<evidence type="ECO:0000259" key="9">
    <source>
        <dbReference type="Pfam" id="PF13359"/>
    </source>
</evidence>
<evidence type="ECO:0000256" key="1">
    <source>
        <dbReference type="ARBA" id="ARBA00001968"/>
    </source>
</evidence>
<reference evidence="10 11" key="1">
    <citation type="journal article" date="2021" name="Nat. Commun.">
        <title>Incipient diploidization of the medicinal plant Perilla within 10,000 years.</title>
        <authorList>
            <person name="Zhang Y."/>
            <person name="Shen Q."/>
            <person name="Leng L."/>
            <person name="Zhang D."/>
            <person name="Chen S."/>
            <person name="Shi Y."/>
            <person name="Ning Z."/>
            <person name="Chen S."/>
        </authorList>
    </citation>
    <scope>NUCLEOTIDE SEQUENCE [LARGE SCALE GENOMIC DNA]</scope>
    <source>
        <strain evidence="11">cv. PC099</strain>
    </source>
</reference>
<protein>
    <recommendedName>
        <fullName evidence="9">DDE Tnp4 domain-containing protein</fullName>
    </recommendedName>
</protein>
<comment type="cofactor">
    <cofactor evidence="1">
        <name>a divalent metal cation</name>
        <dbReference type="ChEBI" id="CHEBI:60240"/>
    </cofactor>
</comment>
<dbReference type="PANTHER" id="PTHR22930:SF281">
    <property type="entry name" value="NUCLEASE"/>
    <property type="match status" value="1"/>
</dbReference>
<keyword evidence="4" id="KW-0540">Nuclease</keyword>
<evidence type="ECO:0000256" key="3">
    <source>
        <dbReference type="ARBA" id="ARBA00006958"/>
    </source>
</evidence>
<keyword evidence="8" id="KW-0732">Signal</keyword>
<comment type="similarity">
    <text evidence="3">Belongs to the HARBI1 family.</text>
</comment>
<name>A0AAD4P0I4_PERFH</name>
<keyword evidence="6" id="KW-0378">Hydrolase</keyword>
<dbReference type="InterPro" id="IPR045249">
    <property type="entry name" value="HARBI1-like"/>
</dbReference>
<dbReference type="EMBL" id="SDAM02001264">
    <property type="protein sequence ID" value="KAH6822458.1"/>
    <property type="molecule type" value="Genomic_DNA"/>
</dbReference>
<dbReference type="Proteomes" id="UP001190926">
    <property type="component" value="Unassembled WGS sequence"/>
</dbReference>
<evidence type="ECO:0000256" key="6">
    <source>
        <dbReference type="ARBA" id="ARBA00022801"/>
    </source>
</evidence>
<evidence type="ECO:0000256" key="8">
    <source>
        <dbReference type="SAM" id="SignalP"/>
    </source>
</evidence>
<evidence type="ECO:0000313" key="11">
    <source>
        <dbReference type="Proteomes" id="UP001190926"/>
    </source>
</evidence>
<keyword evidence="11" id="KW-1185">Reference proteome</keyword>
<evidence type="ECO:0000256" key="4">
    <source>
        <dbReference type="ARBA" id="ARBA00022722"/>
    </source>
</evidence>
<keyword evidence="7" id="KW-0539">Nucleus</keyword>
<sequence>MSAFEGFRGAGRWLIWQTCSRYIHLVLRAILRLHVILLVKPEPVPDDCTDSRWKWFKGCLGALDGTYINVTVSNTDKSRYRTRKGQISTNVLTVCDRKMQFLYVLPGWEGSAADSRILRDALNRANGLKVPRGHYYFCDNGYANSEGFLTPYKGMRWGILRSTTYYPIKIQNRLMMCCFLLNNFIRSQMNIDPIEQQFDMLVNDEGALGVDGDEFVDTVESSQE</sequence>
<dbReference type="GO" id="GO:0016787">
    <property type="term" value="F:hydrolase activity"/>
    <property type="evidence" value="ECO:0007669"/>
    <property type="project" value="UniProtKB-KW"/>
</dbReference>
<feature type="domain" description="DDE Tnp4" evidence="9">
    <location>
        <begin position="63"/>
        <end position="153"/>
    </location>
</feature>
<dbReference type="GO" id="GO:0005634">
    <property type="term" value="C:nucleus"/>
    <property type="evidence" value="ECO:0007669"/>
    <property type="project" value="UniProtKB-SubCell"/>
</dbReference>
<evidence type="ECO:0000256" key="5">
    <source>
        <dbReference type="ARBA" id="ARBA00022723"/>
    </source>
</evidence>
<organism evidence="10 11">
    <name type="scientific">Perilla frutescens var. hirtella</name>
    <name type="common">Perilla citriodora</name>
    <name type="synonym">Perilla setoyensis</name>
    <dbReference type="NCBI Taxonomy" id="608512"/>
    <lineage>
        <taxon>Eukaryota</taxon>
        <taxon>Viridiplantae</taxon>
        <taxon>Streptophyta</taxon>
        <taxon>Embryophyta</taxon>
        <taxon>Tracheophyta</taxon>
        <taxon>Spermatophyta</taxon>
        <taxon>Magnoliopsida</taxon>
        <taxon>eudicotyledons</taxon>
        <taxon>Gunneridae</taxon>
        <taxon>Pentapetalae</taxon>
        <taxon>asterids</taxon>
        <taxon>lamiids</taxon>
        <taxon>Lamiales</taxon>
        <taxon>Lamiaceae</taxon>
        <taxon>Nepetoideae</taxon>
        <taxon>Elsholtzieae</taxon>
        <taxon>Perilla</taxon>
    </lineage>
</organism>
<proteinExistence type="inferred from homology"/>
<dbReference type="GO" id="GO:0046872">
    <property type="term" value="F:metal ion binding"/>
    <property type="evidence" value="ECO:0007669"/>
    <property type="project" value="UniProtKB-KW"/>
</dbReference>
<evidence type="ECO:0000313" key="10">
    <source>
        <dbReference type="EMBL" id="KAH6822458.1"/>
    </source>
</evidence>
<feature type="chain" id="PRO_5042059712" description="DDE Tnp4 domain-containing protein" evidence="8">
    <location>
        <begin position="42"/>
        <end position="224"/>
    </location>
</feature>
<dbReference type="GO" id="GO:0004518">
    <property type="term" value="F:nuclease activity"/>
    <property type="evidence" value="ECO:0007669"/>
    <property type="project" value="UniProtKB-KW"/>
</dbReference>
<evidence type="ECO:0000256" key="7">
    <source>
        <dbReference type="ARBA" id="ARBA00023242"/>
    </source>
</evidence>
<dbReference type="Pfam" id="PF13359">
    <property type="entry name" value="DDE_Tnp_4"/>
    <property type="match status" value="1"/>
</dbReference>
<feature type="signal peptide" evidence="8">
    <location>
        <begin position="1"/>
        <end position="41"/>
    </location>
</feature>
<dbReference type="InterPro" id="IPR027806">
    <property type="entry name" value="HARBI1_dom"/>
</dbReference>
<evidence type="ECO:0000256" key="2">
    <source>
        <dbReference type="ARBA" id="ARBA00004123"/>
    </source>
</evidence>
<accession>A0AAD4P0I4</accession>
<gene>
    <name evidence="10" type="ORF">C2S53_007785</name>
</gene>
<keyword evidence="5" id="KW-0479">Metal-binding</keyword>
<comment type="subcellular location">
    <subcellularLocation>
        <location evidence="2">Nucleus</location>
    </subcellularLocation>
</comment>
<dbReference type="AlphaFoldDB" id="A0AAD4P0I4"/>
<comment type="caution">
    <text evidence="10">The sequence shown here is derived from an EMBL/GenBank/DDBJ whole genome shotgun (WGS) entry which is preliminary data.</text>
</comment>
<dbReference type="PANTHER" id="PTHR22930">
    <property type="match status" value="1"/>
</dbReference>